<evidence type="ECO:0000259" key="1">
    <source>
        <dbReference type="Pfam" id="PF04149"/>
    </source>
</evidence>
<keyword evidence="3" id="KW-1185">Reference proteome</keyword>
<evidence type="ECO:0000313" key="3">
    <source>
        <dbReference type="Proteomes" id="UP001501509"/>
    </source>
</evidence>
<gene>
    <name evidence="2" type="ORF">GCM10010411_66390</name>
</gene>
<dbReference type="InterPro" id="IPR007278">
    <property type="entry name" value="DUF397"/>
</dbReference>
<proteinExistence type="predicted"/>
<comment type="caution">
    <text evidence="2">The sequence shown here is derived from an EMBL/GenBank/DDBJ whole genome shotgun (WGS) entry which is preliminary data.</text>
</comment>
<name>A0ABN3QAN9_9ACTN</name>
<sequence length="69" mass="7558">MRTPPDNPQLIWRKASRSSATGNDCVEIASTHHGVAIRDSKNPNGPKLTLSRSQWRGIAAHITADELKP</sequence>
<dbReference type="EMBL" id="BAAATD010000010">
    <property type="protein sequence ID" value="GAA2621224.1"/>
    <property type="molecule type" value="Genomic_DNA"/>
</dbReference>
<accession>A0ABN3QAN9</accession>
<evidence type="ECO:0000313" key="2">
    <source>
        <dbReference type="EMBL" id="GAA2621224.1"/>
    </source>
</evidence>
<protein>
    <recommendedName>
        <fullName evidence="1">DUF397 domain-containing protein</fullName>
    </recommendedName>
</protein>
<organism evidence="2 3">
    <name type="scientific">Actinomadura fulvescens</name>
    <dbReference type="NCBI Taxonomy" id="46160"/>
    <lineage>
        <taxon>Bacteria</taxon>
        <taxon>Bacillati</taxon>
        <taxon>Actinomycetota</taxon>
        <taxon>Actinomycetes</taxon>
        <taxon>Streptosporangiales</taxon>
        <taxon>Thermomonosporaceae</taxon>
        <taxon>Actinomadura</taxon>
    </lineage>
</organism>
<feature type="domain" description="DUF397" evidence="1">
    <location>
        <begin position="12"/>
        <end position="61"/>
    </location>
</feature>
<reference evidence="2 3" key="1">
    <citation type="journal article" date="2019" name="Int. J. Syst. Evol. Microbiol.">
        <title>The Global Catalogue of Microorganisms (GCM) 10K type strain sequencing project: providing services to taxonomists for standard genome sequencing and annotation.</title>
        <authorList>
            <consortium name="The Broad Institute Genomics Platform"/>
            <consortium name="The Broad Institute Genome Sequencing Center for Infectious Disease"/>
            <person name="Wu L."/>
            <person name="Ma J."/>
        </authorList>
    </citation>
    <scope>NUCLEOTIDE SEQUENCE [LARGE SCALE GENOMIC DNA]</scope>
    <source>
        <strain evidence="2 3">JCM 6833</strain>
    </source>
</reference>
<dbReference type="Proteomes" id="UP001501509">
    <property type="component" value="Unassembled WGS sequence"/>
</dbReference>
<dbReference type="Pfam" id="PF04149">
    <property type="entry name" value="DUF397"/>
    <property type="match status" value="1"/>
</dbReference>